<protein>
    <submittedName>
        <fullName evidence="1">Tetratricopeptide (TPR) repeat protein</fullName>
    </submittedName>
</protein>
<reference evidence="1" key="1">
    <citation type="submission" date="2022-03" db="EMBL/GenBank/DDBJ databases">
        <title>Interactions between chemoautotrophic and heterotrophic bacteria.</title>
        <authorList>
            <person name="Santoro A."/>
        </authorList>
    </citation>
    <scope>NUCLEOTIDE SEQUENCE</scope>
    <source>
        <strain evidence="1">Nb-106</strain>
    </source>
</reference>
<gene>
    <name evidence="1" type="ORF">J2S34_002515</name>
</gene>
<evidence type="ECO:0000313" key="1">
    <source>
        <dbReference type="EMBL" id="MCP2000067.1"/>
    </source>
</evidence>
<name>A0ACC6ALJ4_NITWI</name>
<proteinExistence type="predicted"/>
<organism evidence="1 2">
    <name type="scientific">Nitrobacter winogradskyi</name>
    <name type="common">Nitrobacter agilis</name>
    <dbReference type="NCBI Taxonomy" id="913"/>
    <lineage>
        <taxon>Bacteria</taxon>
        <taxon>Pseudomonadati</taxon>
        <taxon>Pseudomonadota</taxon>
        <taxon>Alphaproteobacteria</taxon>
        <taxon>Hyphomicrobiales</taxon>
        <taxon>Nitrobacteraceae</taxon>
        <taxon>Nitrobacter</taxon>
    </lineage>
</organism>
<sequence length="1082" mass="118444">MSVSVSSTIEEMQAERNALQSFADDRARDFVGRQSVLARVTDLCLSPAKELSPTKEGPPWGICITGDPGSGKSALFGELLRRLKETDAFILAHAAEATPQASSIDAMLRRWIAELGSALGAGDVDLAANIDPEIVERAFASLLVRMASKRRVVVLIDAIDQFKKTSRGKFTAWLPRLWPINARLVATGLAGGASKALSERSGVETLALPSLESPEAEGIIEATCKRNQRKLTSPVIDALLAKKHAGGPAWGNPLWLVLALEELELLDSSDFADMQREYAGSPEQRLQSAMLDAVGAMPTDIPLLCRATFDSAAQLLSPAIAAAFIGLLSAGRTGWRESDFRQLLPQVGGEAWDQKRFATLRNLFRGQIHQHGDLAQLDFNHSQARAAARSRLAALRVTNPELHLLIADHLLTLAPDDRLRVTETMVHLLASKDEARAARHYGDPSLGEKELRSATYALADAIVAPATGTPASAAREMCRLLENPDHSVRARVAERLLFSFDDAAGRHVASDVRLIILNAIEQTFRQLLRDEPGNAGWQRNLSVAHDRVGDVLVAQGKLPEALTSFREGLAIREKLTGADPDNAGLQHDLSISYEKIGDLLAVQGKLDEALDSIRKQLAVVERLANGDPDNADLHSEISLCHEKIGETLMAQGNLPGALGAFQSQLEISERLARGADTDDNKWQRERTLAYDRVGDVLMAQGKLPEALEFFRNGLTIKERVAKAHPENTSWQRSLSISHDRIGDALVTQGKLPDALTSYRTGLEIAQKLARTEPENVGWQRDLSVSHAKIGDVLVAQSSLPDALKAFHEGLTIRQRLANADPDNVDWQRGLAVSYDRIGDVLMAQDNMGDALSAFQDQFAIAEKLARIDPNNTGWQRDLSVSYEKVGDVQMAQGNLPDALKSYRAGLAIRERLARNDPDNINWQRSLSVSHDCIGDVLEAQGEVDEALKAFHEGLEIRKRLAQRDPSNVGWQRDLTVSYDRLGEVLESKGDLEAAEKSFREGLAIMERLSLADPGNVDLQRGVAVSQGHLAEMYRRSNDPNSALAALRQGQAAMERVVMRAPENAGWKKDLDWFTEQISTLTD</sequence>
<dbReference type="EMBL" id="JALJZS010000002">
    <property type="protein sequence ID" value="MCP2000067.1"/>
    <property type="molecule type" value="Genomic_DNA"/>
</dbReference>
<comment type="caution">
    <text evidence="1">The sequence shown here is derived from an EMBL/GenBank/DDBJ whole genome shotgun (WGS) entry which is preliminary data.</text>
</comment>
<keyword evidence="2" id="KW-1185">Reference proteome</keyword>
<accession>A0ACC6ALJ4</accession>
<dbReference type="Proteomes" id="UP001205486">
    <property type="component" value="Unassembled WGS sequence"/>
</dbReference>
<evidence type="ECO:0000313" key="2">
    <source>
        <dbReference type="Proteomes" id="UP001205486"/>
    </source>
</evidence>